<evidence type="ECO:0000256" key="17">
    <source>
        <dbReference type="ARBA" id="ARBA00022989"/>
    </source>
</evidence>
<dbReference type="EC" id="2.7.13.3" evidence="5"/>
<dbReference type="NCBIfam" id="TIGR00586">
    <property type="entry name" value="mutt"/>
    <property type="match status" value="1"/>
</dbReference>
<evidence type="ECO:0000256" key="3">
    <source>
        <dbReference type="ARBA" id="ARBA00004651"/>
    </source>
</evidence>
<accession>A0A1H6FEX3</accession>
<dbReference type="GO" id="GO:0005886">
    <property type="term" value="C:plasma membrane"/>
    <property type="evidence" value="ECO:0007669"/>
    <property type="project" value="UniProtKB-SubCell"/>
</dbReference>
<dbReference type="InterPro" id="IPR011006">
    <property type="entry name" value="CheY-like_superfamily"/>
</dbReference>
<evidence type="ECO:0000313" key="29">
    <source>
        <dbReference type="Proteomes" id="UP000236724"/>
    </source>
</evidence>
<feature type="modified residue" description="4-aspartylphosphate" evidence="23">
    <location>
        <position position="705"/>
    </location>
</feature>
<organism evidence="28 29">
    <name type="scientific">Candidatus Venteria ishoeyi</name>
    <dbReference type="NCBI Taxonomy" id="1899563"/>
    <lineage>
        <taxon>Bacteria</taxon>
        <taxon>Pseudomonadati</taxon>
        <taxon>Pseudomonadota</taxon>
        <taxon>Gammaproteobacteria</taxon>
        <taxon>Thiotrichales</taxon>
        <taxon>Thiotrichaceae</taxon>
        <taxon>Venteria</taxon>
    </lineage>
</organism>
<dbReference type="SMART" id="SM00388">
    <property type="entry name" value="HisKA"/>
    <property type="match status" value="1"/>
</dbReference>
<evidence type="ECO:0000256" key="11">
    <source>
        <dbReference type="ARBA" id="ARBA00022741"/>
    </source>
</evidence>
<dbReference type="PANTHER" id="PTHR45339:SF1">
    <property type="entry name" value="HYBRID SIGNAL TRANSDUCTION HISTIDINE KINASE J"/>
    <property type="match status" value="1"/>
</dbReference>
<dbReference type="Pfam" id="PF00512">
    <property type="entry name" value="HisKA"/>
    <property type="match status" value="1"/>
</dbReference>
<dbReference type="SUPFAM" id="SSF55874">
    <property type="entry name" value="ATPase domain of HSP90 chaperone/DNA topoisomerase II/histidine kinase"/>
    <property type="match status" value="1"/>
</dbReference>
<keyword evidence="12" id="KW-0227">DNA damage</keyword>
<dbReference type="Pfam" id="PF14815">
    <property type="entry name" value="NUDIX_4"/>
    <property type="match status" value="1"/>
</dbReference>
<evidence type="ECO:0000259" key="26">
    <source>
        <dbReference type="PROSITE" id="PS50113"/>
    </source>
</evidence>
<feature type="binding site" evidence="21">
    <location>
        <position position="949"/>
    </location>
    <ligand>
        <name>8-oxo-dGTP</name>
        <dbReference type="ChEBI" id="CHEBI:77896"/>
    </ligand>
</feature>
<evidence type="ECO:0000256" key="1">
    <source>
        <dbReference type="ARBA" id="ARBA00000085"/>
    </source>
</evidence>
<evidence type="ECO:0000313" key="28">
    <source>
        <dbReference type="EMBL" id="SEH08203.1"/>
    </source>
</evidence>
<dbReference type="InterPro" id="IPR015797">
    <property type="entry name" value="NUDIX_hydrolase-like_dom_sf"/>
</dbReference>
<feature type="domain" description="Response regulatory" evidence="25">
    <location>
        <begin position="656"/>
        <end position="772"/>
    </location>
</feature>
<dbReference type="Pfam" id="PF00072">
    <property type="entry name" value="Response_reg"/>
    <property type="match status" value="1"/>
</dbReference>
<evidence type="ECO:0000256" key="15">
    <source>
        <dbReference type="ARBA" id="ARBA00022840"/>
    </source>
</evidence>
<evidence type="ECO:0000256" key="23">
    <source>
        <dbReference type="PROSITE-ProRule" id="PRU00169"/>
    </source>
</evidence>
<dbReference type="InterPro" id="IPR029016">
    <property type="entry name" value="GAF-like_dom_sf"/>
</dbReference>
<evidence type="ECO:0000256" key="13">
    <source>
        <dbReference type="ARBA" id="ARBA00022777"/>
    </source>
</evidence>
<dbReference type="Gene3D" id="3.40.50.2300">
    <property type="match status" value="1"/>
</dbReference>
<dbReference type="Proteomes" id="UP000236724">
    <property type="component" value="Unassembled WGS sequence"/>
</dbReference>
<dbReference type="PROSITE" id="PS50113">
    <property type="entry name" value="PAC"/>
    <property type="match status" value="1"/>
</dbReference>
<dbReference type="GO" id="GO:0000155">
    <property type="term" value="F:phosphorelay sensor kinase activity"/>
    <property type="evidence" value="ECO:0007669"/>
    <property type="project" value="InterPro"/>
</dbReference>
<keyword evidence="11" id="KW-0547">Nucleotide-binding</keyword>
<keyword evidence="19" id="KW-0472">Membrane</keyword>
<dbReference type="CDD" id="cd00564">
    <property type="entry name" value="TMP_TenI"/>
    <property type="match status" value="1"/>
</dbReference>
<keyword evidence="20" id="KW-0234">DNA repair</keyword>
<evidence type="ECO:0000259" key="25">
    <source>
        <dbReference type="PROSITE" id="PS50110"/>
    </source>
</evidence>
<keyword evidence="18" id="KW-0902">Two-component regulatory system</keyword>
<dbReference type="GO" id="GO:0009228">
    <property type="term" value="P:thiamine biosynthetic process"/>
    <property type="evidence" value="ECO:0007669"/>
    <property type="project" value="UniProtKB-KW"/>
</dbReference>
<dbReference type="EMBL" id="FMSV02000546">
    <property type="protein sequence ID" value="SEH08203.1"/>
    <property type="molecule type" value="Genomic_DNA"/>
</dbReference>
<evidence type="ECO:0000256" key="5">
    <source>
        <dbReference type="ARBA" id="ARBA00012438"/>
    </source>
</evidence>
<dbReference type="InterPro" id="IPR036890">
    <property type="entry name" value="HATPase_C_sf"/>
</dbReference>
<dbReference type="SMART" id="SM00448">
    <property type="entry name" value="REC"/>
    <property type="match status" value="1"/>
</dbReference>
<dbReference type="InterPro" id="IPR036206">
    <property type="entry name" value="ThiamineP_synth_sf"/>
</dbReference>
<dbReference type="CDD" id="cd17546">
    <property type="entry name" value="REC_hyHK_CKI1_RcsC-like"/>
    <property type="match status" value="1"/>
</dbReference>
<proteinExistence type="inferred from homology"/>
<dbReference type="InterPro" id="IPR020084">
    <property type="entry name" value="NUDIX_hydrolase_CS"/>
</dbReference>
<dbReference type="InterPro" id="IPR001789">
    <property type="entry name" value="Sig_transdc_resp-reg_receiver"/>
</dbReference>
<evidence type="ECO:0000256" key="22">
    <source>
        <dbReference type="PIRSR" id="PIRSR603561-2"/>
    </source>
</evidence>
<evidence type="ECO:0000256" key="10">
    <source>
        <dbReference type="ARBA" id="ARBA00022723"/>
    </source>
</evidence>
<dbReference type="SUPFAM" id="SSF55785">
    <property type="entry name" value="PYP-like sensor domain (PAS domain)"/>
    <property type="match status" value="1"/>
</dbReference>
<dbReference type="InterPro" id="IPR003561">
    <property type="entry name" value="Mutator_MutT"/>
</dbReference>
<keyword evidence="10 22" id="KW-0479">Metal-binding</keyword>
<dbReference type="InterPro" id="IPR003018">
    <property type="entry name" value="GAF"/>
</dbReference>
<comment type="similarity">
    <text evidence="4">Belongs to the Nudix hydrolase family.</text>
</comment>
<dbReference type="RefSeq" id="WP_103921776.1">
    <property type="nucleotide sequence ID" value="NZ_FMSV02000546.1"/>
</dbReference>
<evidence type="ECO:0000256" key="21">
    <source>
        <dbReference type="PIRSR" id="PIRSR603561-1"/>
    </source>
</evidence>
<dbReference type="OrthoDB" id="9810648at2"/>
<dbReference type="PROSITE" id="PS51462">
    <property type="entry name" value="NUDIX"/>
    <property type="match status" value="1"/>
</dbReference>
<dbReference type="GO" id="GO:0006281">
    <property type="term" value="P:DNA repair"/>
    <property type="evidence" value="ECO:0007669"/>
    <property type="project" value="UniProtKB-KW"/>
</dbReference>
<feature type="binding site" evidence="22">
    <location>
        <position position="963"/>
    </location>
    <ligand>
        <name>Mg(2+)</name>
        <dbReference type="ChEBI" id="CHEBI:18420"/>
    </ligand>
</feature>
<evidence type="ECO:0000256" key="12">
    <source>
        <dbReference type="ARBA" id="ARBA00022763"/>
    </source>
</evidence>
<keyword evidence="9" id="KW-0812">Transmembrane</keyword>
<dbReference type="AlphaFoldDB" id="A0A1H6FEX3"/>
<comment type="subcellular location">
    <subcellularLocation>
        <location evidence="3">Cell membrane</location>
        <topology evidence="3">Multi-pass membrane protein</topology>
    </subcellularLocation>
</comment>
<dbReference type="Gene3D" id="3.30.450.40">
    <property type="match status" value="1"/>
</dbReference>
<sequence>MQIELMHLIALVIGILFFSTWLTWRFATIACQKQLNKQINQGVKENQNLQDRITHNALINGIARYLLTQQMGEALNFTIAKIGKTLAVDRCYILTYYDRQRRFKLTHEWCASGVQSFLQELKNLPLSIDDYKHAHQALLQGEAFSCQQVSLLPEAASKLRTMLEVQSVQSFLLVPMMMPDGPVGCIGIDATQQERRWSQEDIETLSRIGELLAVAKTRQKMEQALRENEFRLKEAQRIGQTGHFYWNIHTEKGYWSEQVYHICGLPLDFEKNPLLKVLHFQDNQILQKSVLEAITQRRTVDCEVRLHPPDKSLRYAGLYLEVQYDGKQNPVTIAGTIQDLTASRQAEMDLRLARDEAARANRFKSEFITNMSHDIRMPMHTIIGMTHLALHSHLSNQQADYLNKIQQSAYHLLNIFNNLIDFSQTETQTLKLEHIDFRLDDMLNNLAQLLLPIVTKKQIQLQFSCTENVPRSLNGDPLRLGQILLNLIDTLLKFTPHQEKIQISTQLKQADEQQIVLQFIIKNKIIDSKLKPLKSLFDLFLSSQMQSGEHMTGAGLSMILSRRLIEMMGGETQAPTQQETAFCFSIVLQRAQQKLDKTQITANFNEKLPQHPHVQSHTYSDLDLSLEHCFEMEPDTNGSLHELQDDWQLKAITGAHVLLVEDNRVNEQVARELLEIAGLKVKSVNNGPEALRAIAEIPFHLVLMDIGLPDMDGYEITMRIRHDTRFQHLPIIATTAYALPEDIEKCLACGMNDHLAKPIRPKALKHILVRWIPPLHVLAHCKQFNDPAHSIPLPPQLPGINLQMALEEMPGESQTLCHLLQQFYQNHYAYLERLESAILWHDKPAIQTMTQQLEALTTKIGAQDLQQAARALQQHSQQTSQAISLEDVQWQTFANTFHTVFKSLRILLFSNHNGLKQTDLPQLLSERRHLHVVAGVVYNPQQQILLARRHHHQEQGGLWEFPGGKRETGEAPFSALQREFQEEIGIHIKQARPLIRIFHDYPEKSILLDVWQVEAWKGTAQGLEAQEIKWVAPTQLHYFNFPAANQPILRAIELPDRYLITPEPDSLYNIERFMQHLENSLKSGVRLVQLRSKYLSATDYQQYAERVFECCQTYQAKLLLNQILAEKDAVPAHGLHLNGQQLQQCDSRPIPESQYLSVSCHKLEDIYKANQLNADCLLLSPVKATASHPDASPIGWLHFMKWVEAAHCPVYALGGMQTKHIPIAWAHGGQGIAAIRGLWNGEA</sequence>
<feature type="binding site" evidence="22">
    <location>
        <position position="983"/>
    </location>
    <ligand>
        <name>Mg(2+)</name>
        <dbReference type="ChEBI" id="CHEBI:18420"/>
    </ligand>
</feature>
<dbReference type="InterPro" id="IPR029119">
    <property type="entry name" value="MutY_C"/>
</dbReference>
<name>A0A1H6FEX3_9GAMM</name>
<evidence type="ECO:0000256" key="14">
    <source>
        <dbReference type="ARBA" id="ARBA00022801"/>
    </source>
</evidence>
<keyword evidence="8 28" id="KW-0808">Transferase</keyword>
<dbReference type="InterPro" id="IPR003661">
    <property type="entry name" value="HisK_dim/P_dom"/>
</dbReference>
<dbReference type="GO" id="GO:0008413">
    <property type="term" value="F:8-oxo-7,8-dihydroguanosine triphosphate pyrophosphatase activity"/>
    <property type="evidence" value="ECO:0007669"/>
    <property type="project" value="InterPro"/>
</dbReference>
<protein>
    <recommendedName>
        <fullName evidence="5">histidine kinase</fullName>
        <ecNumber evidence="5">2.7.13.3</ecNumber>
    </recommendedName>
</protein>
<dbReference type="Gene3D" id="3.90.79.10">
    <property type="entry name" value="Nucleoside Triphosphate Pyrophosphohydrolase"/>
    <property type="match status" value="1"/>
</dbReference>
<dbReference type="CDD" id="cd03425">
    <property type="entry name" value="NUDIX_MutT_NudA_like"/>
    <property type="match status" value="1"/>
</dbReference>
<dbReference type="Gene3D" id="1.10.287.130">
    <property type="match status" value="1"/>
</dbReference>
<evidence type="ECO:0000256" key="7">
    <source>
        <dbReference type="ARBA" id="ARBA00022553"/>
    </source>
</evidence>
<dbReference type="PROSITE" id="PS50109">
    <property type="entry name" value="HIS_KIN"/>
    <property type="match status" value="1"/>
</dbReference>
<dbReference type="InterPro" id="IPR036641">
    <property type="entry name" value="HPT_dom_sf"/>
</dbReference>
<evidence type="ECO:0000256" key="18">
    <source>
        <dbReference type="ARBA" id="ARBA00023012"/>
    </source>
</evidence>
<feature type="domain" description="PAC" evidence="26">
    <location>
        <begin position="300"/>
        <end position="352"/>
    </location>
</feature>
<evidence type="ECO:0000256" key="16">
    <source>
        <dbReference type="ARBA" id="ARBA00022842"/>
    </source>
</evidence>
<dbReference type="InterPro" id="IPR000086">
    <property type="entry name" value="NUDIX_hydrolase_dom"/>
</dbReference>
<feature type="domain" description="Nudix hydrolase" evidence="27">
    <location>
        <begin position="928"/>
        <end position="1056"/>
    </location>
</feature>
<keyword evidence="16 22" id="KW-0460">Magnesium</keyword>
<dbReference type="Gene3D" id="3.20.20.70">
    <property type="entry name" value="Aldolase class I"/>
    <property type="match status" value="1"/>
</dbReference>
<keyword evidence="29" id="KW-1185">Reference proteome</keyword>
<feature type="binding site" evidence="21">
    <location>
        <begin position="960"/>
        <end position="963"/>
    </location>
    <ligand>
        <name>8-oxo-dGTP</name>
        <dbReference type="ChEBI" id="CHEBI:77896"/>
    </ligand>
</feature>
<dbReference type="Gene3D" id="3.30.450.20">
    <property type="entry name" value="PAS domain"/>
    <property type="match status" value="1"/>
</dbReference>
<dbReference type="Pfam" id="PF02581">
    <property type="entry name" value="TMP-TENI"/>
    <property type="match status" value="1"/>
</dbReference>
<dbReference type="SUPFAM" id="SSF55811">
    <property type="entry name" value="Nudix"/>
    <property type="match status" value="1"/>
</dbReference>
<evidence type="ECO:0000256" key="9">
    <source>
        <dbReference type="ARBA" id="ARBA00022692"/>
    </source>
</evidence>
<dbReference type="InterPro" id="IPR022998">
    <property type="entry name" value="ThiamineP_synth_TenI"/>
</dbReference>
<dbReference type="SUPFAM" id="SSF47226">
    <property type="entry name" value="Histidine-containing phosphotransfer domain, HPT domain"/>
    <property type="match status" value="1"/>
</dbReference>
<dbReference type="SUPFAM" id="SSF51391">
    <property type="entry name" value="Thiamin phosphate synthase"/>
    <property type="match status" value="1"/>
</dbReference>
<feature type="domain" description="Histidine kinase" evidence="24">
    <location>
        <begin position="370"/>
        <end position="592"/>
    </location>
</feature>
<gene>
    <name evidence="28" type="primary">rpfC_13</name>
    <name evidence="28" type="ORF">MBHS_04093</name>
</gene>
<comment type="catalytic activity">
    <reaction evidence="1">
        <text>ATP + protein L-histidine = ADP + protein N-phospho-L-histidine.</text>
        <dbReference type="EC" id="2.7.13.3"/>
    </reaction>
</comment>
<keyword evidence="17" id="KW-1133">Transmembrane helix</keyword>
<dbReference type="InterPro" id="IPR035965">
    <property type="entry name" value="PAS-like_dom_sf"/>
</dbReference>
<evidence type="ECO:0000256" key="6">
    <source>
        <dbReference type="ARBA" id="ARBA00022475"/>
    </source>
</evidence>
<evidence type="ECO:0000259" key="24">
    <source>
        <dbReference type="PROSITE" id="PS50109"/>
    </source>
</evidence>
<dbReference type="Pfam" id="PF01590">
    <property type="entry name" value="GAF"/>
    <property type="match status" value="1"/>
</dbReference>
<dbReference type="PROSITE" id="PS00893">
    <property type="entry name" value="NUDIX_BOX"/>
    <property type="match status" value="1"/>
</dbReference>
<evidence type="ECO:0000256" key="4">
    <source>
        <dbReference type="ARBA" id="ARBA00005582"/>
    </source>
</evidence>
<dbReference type="Pfam" id="PF02518">
    <property type="entry name" value="HATPase_c"/>
    <property type="match status" value="1"/>
</dbReference>
<dbReference type="FunFam" id="3.90.79.10:FF:000014">
    <property type="entry name" value="8-oxo-dGTP diphosphatase MutT"/>
    <property type="match status" value="1"/>
</dbReference>
<keyword evidence="6" id="KW-1003">Cell membrane</keyword>
<feature type="binding site" evidence="21">
    <location>
        <position position="1045"/>
    </location>
    <ligand>
        <name>8-oxo-dGTP</name>
        <dbReference type="ChEBI" id="CHEBI:77896"/>
    </ligand>
</feature>
<dbReference type="InterPro" id="IPR005467">
    <property type="entry name" value="His_kinase_dom"/>
</dbReference>
<keyword evidence="7 23" id="KW-0597">Phosphoprotein</keyword>
<dbReference type="InterPro" id="IPR000700">
    <property type="entry name" value="PAS-assoc_C"/>
</dbReference>
<evidence type="ECO:0000256" key="2">
    <source>
        <dbReference type="ARBA" id="ARBA00001946"/>
    </source>
</evidence>
<dbReference type="Gene3D" id="1.20.120.160">
    <property type="entry name" value="HPT domain"/>
    <property type="match status" value="1"/>
</dbReference>
<evidence type="ECO:0000256" key="8">
    <source>
        <dbReference type="ARBA" id="ARBA00022679"/>
    </source>
</evidence>
<keyword evidence="13" id="KW-0418">Kinase</keyword>
<evidence type="ECO:0000256" key="19">
    <source>
        <dbReference type="ARBA" id="ARBA00023136"/>
    </source>
</evidence>
<comment type="cofactor">
    <cofactor evidence="2 22">
        <name>Mg(2+)</name>
        <dbReference type="ChEBI" id="CHEBI:18420"/>
    </cofactor>
</comment>
<dbReference type="InterPro" id="IPR003594">
    <property type="entry name" value="HATPase_dom"/>
</dbReference>
<dbReference type="PROSITE" id="PS50110">
    <property type="entry name" value="RESPONSE_REGULATORY"/>
    <property type="match status" value="1"/>
</dbReference>
<dbReference type="SMART" id="SM00387">
    <property type="entry name" value="HATPase_c"/>
    <property type="match status" value="1"/>
</dbReference>
<dbReference type="SUPFAM" id="SSF47384">
    <property type="entry name" value="Homodimeric domain of signal transducing histidine kinase"/>
    <property type="match status" value="1"/>
</dbReference>
<dbReference type="SMART" id="SM00065">
    <property type="entry name" value="GAF"/>
    <property type="match status" value="1"/>
</dbReference>
<dbReference type="NCBIfam" id="NF006530">
    <property type="entry name" value="PRK08999.1"/>
    <property type="match status" value="1"/>
</dbReference>
<dbReference type="CDD" id="cd00082">
    <property type="entry name" value="HisKA"/>
    <property type="match status" value="1"/>
</dbReference>
<dbReference type="Gene3D" id="3.30.565.10">
    <property type="entry name" value="Histidine kinase-like ATPase, C-terminal domain"/>
    <property type="match status" value="1"/>
</dbReference>
<dbReference type="SUPFAM" id="SSF55781">
    <property type="entry name" value="GAF domain-like"/>
    <property type="match status" value="1"/>
</dbReference>
<dbReference type="GO" id="GO:0005524">
    <property type="term" value="F:ATP binding"/>
    <property type="evidence" value="ECO:0007669"/>
    <property type="project" value="UniProtKB-KW"/>
</dbReference>
<keyword evidence="14" id="KW-0378">Hydrolase</keyword>
<dbReference type="InterPro" id="IPR013785">
    <property type="entry name" value="Aldolase_TIM"/>
</dbReference>
<dbReference type="SUPFAM" id="SSF52172">
    <property type="entry name" value="CheY-like"/>
    <property type="match status" value="1"/>
</dbReference>
<evidence type="ECO:0000259" key="27">
    <source>
        <dbReference type="PROSITE" id="PS51462"/>
    </source>
</evidence>
<dbReference type="PANTHER" id="PTHR45339">
    <property type="entry name" value="HYBRID SIGNAL TRANSDUCTION HISTIDINE KINASE J"/>
    <property type="match status" value="1"/>
</dbReference>
<dbReference type="GO" id="GO:0046872">
    <property type="term" value="F:metal ion binding"/>
    <property type="evidence" value="ECO:0007669"/>
    <property type="project" value="UniProtKB-KW"/>
</dbReference>
<evidence type="ECO:0000256" key="20">
    <source>
        <dbReference type="ARBA" id="ARBA00023204"/>
    </source>
</evidence>
<dbReference type="InterPro" id="IPR036097">
    <property type="entry name" value="HisK_dim/P_sf"/>
</dbReference>
<reference evidence="28 29" key="1">
    <citation type="submission" date="2016-10" db="EMBL/GenBank/DDBJ databases">
        <authorList>
            <person name="de Groot N.N."/>
        </authorList>
    </citation>
    <scope>NUCLEOTIDE SEQUENCE [LARGE SCALE GENOMIC DNA]</scope>
    <source>
        <strain evidence="28">MBHS1</strain>
    </source>
</reference>
<keyword evidence="15" id="KW-0067">ATP-binding</keyword>